<organism evidence="7 8">
    <name type="scientific">Marinobacter salinus</name>
    <dbReference type="NCBI Taxonomy" id="1874317"/>
    <lineage>
        <taxon>Bacteria</taxon>
        <taxon>Pseudomonadati</taxon>
        <taxon>Pseudomonadota</taxon>
        <taxon>Gammaproteobacteria</taxon>
        <taxon>Pseudomonadales</taxon>
        <taxon>Marinobacteraceae</taxon>
        <taxon>Marinobacter</taxon>
    </lineage>
</organism>
<protein>
    <submittedName>
        <fullName evidence="7">Redoxin</fullName>
    </submittedName>
</protein>
<feature type="transmembrane region" description="Helical" evidence="5">
    <location>
        <begin position="84"/>
        <end position="100"/>
    </location>
</feature>
<dbReference type="Gene3D" id="3.40.30.10">
    <property type="entry name" value="Glutaredoxin"/>
    <property type="match status" value="1"/>
</dbReference>
<gene>
    <name evidence="7" type="ORF">BKP64_15830</name>
</gene>
<evidence type="ECO:0000313" key="7">
    <source>
        <dbReference type="EMBL" id="AOY89520.1"/>
    </source>
</evidence>
<dbReference type="PROSITE" id="PS51352">
    <property type="entry name" value="THIOREDOXIN_2"/>
    <property type="match status" value="1"/>
</dbReference>
<dbReference type="GO" id="GO:0030313">
    <property type="term" value="C:cell envelope"/>
    <property type="evidence" value="ECO:0007669"/>
    <property type="project" value="UniProtKB-SubCell"/>
</dbReference>
<evidence type="ECO:0000313" key="8">
    <source>
        <dbReference type="Proteomes" id="UP000177445"/>
    </source>
</evidence>
<evidence type="ECO:0000256" key="1">
    <source>
        <dbReference type="ARBA" id="ARBA00004196"/>
    </source>
</evidence>
<keyword evidence="5" id="KW-0812">Transmembrane</keyword>
<dbReference type="PANTHER" id="PTHR42852">
    <property type="entry name" value="THIOL:DISULFIDE INTERCHANGE PROTEIN DSBE"/>
    <property type="match status" value="1"/>
</dbReference>
<keyword evidence="4" id="KW-0676">Redox-active center</keyword>
<proteinExistence type="predicted"/>
<keyword evidence="8" id="KW-1185">Reference proteome</keyword>
<keyword evidence="3" id="KW-1015">Disulfide bond</keyword>
<feature type="transmembrane region" description="Helical" evidence="5">
    <location>
        <begin position="109"/>
        <end position="130"/>
    </location>
</feature>
<feature type="transmembrane region" description="Helical" evidence="5">
    <location>
        <begin position="12"/>
        <end position="32"/>
    </location>
</feature>
<dbReference type="InterPro" id="IPR013740">
    <property type="entry name" value="Redoxin"/>
</dbReference>
<keyword evidence="2" id="KW-0201">Cytochrome c-type biogenesis</keyword>
<dbReference type="RefSeq" id="WP_070972297.1">
    <property type="nucleotide sequence ID" value="NZ_CP017715.1"/>
</dbReference>
<dbReference type="EMBL" id="CP017715">
    <property type="protein sequence ID" value="AOY89520.1"/>
    <property type="molecule type" value="Genomic_DNA"/>
</dbReference>
<dbReference type="InterPro" id="IPR050553">
    <property type="entry name" value="Thioredoxin_ResA/DsbE_sf"/>
</dbReference>
<evidence type="ECO:0000256" key="2">
    <source>
        <dbReference type="ARBA" id="ARBA00022748"/>
    </source>
</evidence>
<dbReference type="InterPro" id="IPR013766">
    <property type="entry name" value="Thioredoxin_domain"/>
</dbReference>
<dbReference type="Pfam" id="PF08534">
    <property type="entry name" value="Redoxin"/>
    <property type="match status" value="1"/>
</dbReference>
<evidence type="ECO:0000256" key="5">
    <source>
        <dbReference type="SAM" id="Phobius"/>
    </source>
</evidence>
<dbReference type="PANTHER" id="PTHR42852:SF6">
    <property type="entry name" value="THIOL:DISULFIDE INTERCHANGE PROTEIN DSBE"/>
    <property type="match status" value="1"/>
</dbReference>
<comment type="subcellular location">
    <subcellularLocation>
        <location evidence="1">Cell envelope</location>
    </subcellularLocation>
</comment>
<dbReference type="STRING" id="1874317.BKP64_15830"/>
<dbReference type="SUPFAM" id="SSF52833">
    <property type="entry name" value="Thioredoxin-like"/>
    <property type="match status" value="1"/>
</dbReference>
<evidence type="ECO:0000256" key="4">
    <source>
        <dbReference type="ARBA" id="ARBA00023284"/>
    </source>
</evidence>
<name>A0A1D9GQ49_9GAMM</name>
<sequence length="272" mass="29591">MLSFSLGPLSLSIGHLLLITAFALALLVGGVLGRRYQLPVAGSVADIFLATMICARLGFVIGYFEHYRHDLFGILDIRDGGFDVIWGLAGAVGFTAFLLWRRKLVRRPLAIASITGLLFWGGTAGTIALIEQQARGIPPVTLTALNGDTIAVNQIAQGQPMVINLWATWCPPCIREMPVLDVAQNRYPGVTFVFANQREQAETIRAFLDKQNLKLNNLYRDSQADLARAVGSQGLPTTLFYNAKGQLMDTHMGELSNATLAKGLKKIIPGQP</sequence>
<keyword evidence="5" id="KW-0472">Membrane</keyword>
<keyword evidence="5" id="KW-1133">Transmembrane helix</keyword>
<dbReference type="Proteomes" id="UP000177445">
    <property type="component" value="Chromosome"/>
</dbReference>
<reference evidence="7 8" key="1">
    <citation type="submission" date="2016-10" db="EMBL/GenBank/DDBJ databases">
        <title>Marinobacter salinus sp. nov., a moderately halophilic bacterium isolated from a tidal flat environment.</title>
        <authorList>
            <person name="Park S.-J."/>
        </authorList>
    </citation>
    <scope>NUCLEOTIDE SEQUENCE [LARGE SCALE GENOMIC DNA]</scope>
    <source>
        <strain evidence="7 8">Hb8</strain>
    </source>
</reference>
<dbReference type="GO" id="GO:0016491">
    <property type="term" value="F:oxidoreductase activity"/>
    <property type="evidence" value="ECO:0007669"/>
    <property type="project" value="InterPro"/>
</dbReference>
<feature type="domain" description="Thioredoxin" evidence="6">
    <location>
        <begin position="131"/>
        <end position="269"/>
    </location>
</feature>
<accession>A0A1D9GQ49</accession>
<dbReference type="OrthoDB" id="9799347at2"/>
<dbReference type="CDD" id="cd02966">
    <property type="entry name" value="TlpA_like_family"/>
    <property type="match status" value="1"/>
</dbReference>
<dbReference type="GO" id="GO:0017004">
    <property type="term" value="P:cytochrome complex assembly"/>
    <property type="evidence" value="ECO:0007669"/>
    <property type="project" value="UniProtKB-KW"/>
</dbReference>
<dbReference type="InterPro" id="IPR036249">
    <property type="entry name" value="Thioredoxin-like_sf"/>
</dbReference>
<feature type="transmembrane region" description="Helical" evidence="5">
    <location>
        <begin position="44"/>
        <end position="64"/>
    </location>
</feature>
<dbReference type="KEGG" id="msq:BKP64_15830"/>
<evidence type="ECO:0000259" key="6">
    <source>
        <dbReference type="PROSITE" id="PS51352"/>
    </source>
</evidence>
<dbReference type="AlphaFoldDB" id="A0A1D9GQ49"/>
<evidence type="ECO:0000256" key="3">
    <source>
        <dbReference type="ARBA" id="ARBA00023157"/>
    </source>
</evidence>